<name>A0A5C7IPX5_9ROSI</name>
<feature type="transmembrane region" description="Helical" evidence="6">
    <location>
        <begin position="261"/>
        <end position="286"/>
    </location>
</feature>
<feature type="transmembrane region" description="Helical" evidence="6">
    <location>
        <begin position="187"/>
        <end position="209"/>
    </location>
</feature>
<evidence type="ECO:0000256" key="2">
    <source>
        <dbReference type="ARBA" id="ARBA00010199"/>
    </source>
</evidence>
<feature type="transmembrane region" description="Helical" evidence="6">
    <location>
        <begin position="503"/>
        <end position="525"/>
    </location>
</feature>
<reference evidence="8" key="1">
    <citation type="journal article" date="2019" name="Gigascience">
        <title>De novo genome assembly of the endangered Acer yangbiense, a plant species with extremely small populations endemic to Yunnan Province, China.</title>
        <authorList>
            <person name="Yang J."/>
            <person name="Wariss H.M."/>
            <person name="Tao L."/>
            <person name="Zhang R."/>
            <person name="Yun Q."/>
            <person name="Hollingsworth P."/>
            <person name="Dao Z."/>
            <person name="Luo G."/>
            <person name="Guo H."/>
            <person name="Ma Y."/>
            <person name="Sun W."/>
        </authorList>
    </citation>
    <scope>NUCLEOTIDE SEQUENCE [LARGE SCALE GENOMIC DNA]</scope>
    <source>
        <strain evidence="8">cv. Malutang</strain>
    </source>
</reference>
<dbReference type="InterPro" id="IPR044644">
    <property type="entry name" value="DinF-like"/>
</dbReference>
<evidence type="ECO:0000313" key="8">
    <source>
        <dbReference type="Proteomes" id="UP000323000"/>
    </source>
</evidence>
<feature type="transmembrane region" description="Helical" evidence="6">
    <location>
        <begin position="229"/>
        <end position="249"/>
    </location>
</feature>
<accession>A0A5C7IPX5</accession>
<dbReference type="AlphaFoldDB" id="A0A5C7IPX5"/>
<proteinExistence type="inferred from homology"/>
<dbReference type="GO" id="GO:0015297">
    <property type="term" value="F:antiporter activity"/>
    <property type="evidence" value="ECO:0007669"/>
    <property type="project" value="InterPro"/>
</dbReference>
<dbReference type="GO" id="GO:0016020">
    <property type="term" value="C:membrane"/>
    <property type="evidence" value="ECO:0007669"/>
    <property type="project" value="UniProtKB-SubCell"/>
</dbReference>
<keyword evidence="5 6" id="KW-0472">Membrane</keyword>
<comment type="subcellular location">
    <subcellularLocation>
        <location evidence="1">Membrane</location>
        <topology evidence="1">Multi-pass membrane protein</topology>
    </subcellularLocation>
</comment>
<comment type="similarity">
    <text evidence="2 6">Belongs to the multi antimicrobial extrusion (MATE) (TC 2.A.66.1) family.</text>
</comment>
<evidence type="ECO:0000256" key="1">
    <source>
        <dbReference type="ARBA" id="ARBA00004141"/>
    </source>
</evidence>
<dbReference type="NCBIfam" id="TIGR00797">
    <property type="entry name" value="matE"/>
    <property type="match status" value="1"/>
</dbReference>
<feature type="transmembrane region" description="Helical" evidence="6">
    <location>
        <begin position="332"/>
        <end position="351"/>
    </location>
</feature>
<dbReference type="CDD" id="cd13136">
    <property type="entry name" value="MATE_DinF_like"/>
    <property type="match status" value="1"/>
</dbReference>
<dbReference type="OrthoDB" id="2126698at2759"/>
<keyword evidence="4 6" id="KW-1133">Transmembrane helix</keyword>
<feature type="transmembrane region" description="Helical" evidence="6">
    <location>
        <begin position="371"/>
        <end position="391"/>
    </location>
</feature>
<dbReference type="InterPro" id="IPR002528">
    <property type="entry name" value="MATE_fam"/>
</dbReference>
<dbReference type="PANTHER" id="PTHR42893">
    <property type="entry name" value="PROTEIN DETOXIFICATION 44, CHLOROPLASTIC-RELATED"/>
    <property type="match status" value="1"/>
</dbReference>
<evidence type="ECO:0000256" key="5">
    <source>
        <dbReference type="ARBA" id="ARBA00023136"/>
    </source>
</evidence>
<keyword evidence="3 6" id="KW-0812">Transmembrane</keyword>
<dbReference type="GO" id="GO:0042910">
    <property type="term" value="F:xenobiotic transmembrane transporter activity"/>
    <property type="evidence" value="ECO:0007669"/>
    <property type="project" value="InterPro"/>
</dbReference>
<gene>
    <name evidence="7" type="ORF">EZV62_005387</name>
</gene>
<feature type="transmembrane region" description="Helical" evidence="6">
    <location>
        <begin position="441"/>
        <end position="465"/>
    </location>
</feature>
<feature type="transmembrane region" description="Helical" evidence="6">
    <location>
        <begin position="292"/>
        <end position="311"/>
    </location>
</feature>
<organism evidence="7 8">
    <name type="scientific">Acer yangbiense</name>
    <dbReference type="NCBI Taxonomy" id="1000413"/>
    <lineage>
        <taxon>Eukaryota</taxon>
        <taxon>Viridiplantae</taxon>
        <taxon>Streptophyta</taxon>
        <taxon>Embryophyta</taxon>
        <taxon>Tracheophyta</taxon>
        <taxon>Spermatophyta</taxon>
        <taxon>Magnoliopsida</taxon>
        <taxon>eudicotyledons</taxon>
        <taxon>Gunneridae</taxon>
        <taxon>Pentapetalae</taxon>
        <taxon>rosids</taxon>
        <taxon>malvids</taxon>
        <taxon>Sapindales</taxon>
        <taxon>Sapindaceae</taxon>
        <taxon>Hippocastanoideae</taxon>
        <taxon>Acereae</taxon>
        <taxon>Acer</taxon>
    </lineage>
</organism>
<evidence type="ECO:0000256" key="6">
    <source>
        <dbReference type="RuleBase" id="RU004914"/>
    </source>
</evidence>
<feature type="transmembrane region" description="Helical" evidence="6">
    <location>
        <begin position="412"/>
        <end position="435"/>
    </location>
</feature>
<protein>
    <recommendedName>
        <fullName evidence="6">Protein DETOXIFICATION</fullName>
    </recommendedName>
    <alternativeName>
        <fullName evidence="6">Multidrug and toxic compound extrusion protein</fullName>
    </alternativeName>
</protein>
<dbReference type="Pfam" id="PF01554">
    <property type="entry name" value="MatE"/>
    <property type="match status" value="2"/>
</dbReference>
<dbReference type="PANTHER" id="PTHR42893:SF49">
    <property type="entry name" value="PROTEIN DETOXIFICATION"/>
    <property type="match status" value="1"/>
</dbReference>
<sequence>MLYNHSFEISHHKLCHNLVLPAAHNLVLIMTIDAIRHMWKNICNVPFFMFFKDSRNIFAKDDLGLEIARIAIPATLALAADPIASLIDTAFIGHIGSVELAAVGVSIAVFNQVSRIAIFPLVSITTSFVAEEDTTGRLRAEAQENENLEKGFVINREMEKLLPQSESQCNMQSVSTKSQHERMHIPSASTALVIGSVLGLIQALFLILAAKPILNYMGVHSDSPMIKPALQYLTLRSLGAPALLLSLAVQGIFRGFKDTKTPFYATIVGSLANVVLDPIFMFVLHLGVNGAAIAHVISQYLISLILLWKLIEQVDLLPPSFKDLQFGRFLKNGFLLMVRVIAVTFCVTIAASLAARQGSTPMAAFQVCLQIWLATSLLADGLAIAGQTILASAFAKKDYESAKTTASRVLQLGLVLGLLLSVILLVVLHFASGLFTKDVGVLQLISVGIPFVAVTQPINALAFVFDGINYGASDFAYSAYSMVLVAVVSILCLFILSSSIGYVGIWIALSIYMSLRTFAGFLRIGTGMGPWSFLRA</sequence>
<comment type="caution">
    <text evidence="7">The sequence shown here is derived from an EMBL/GenBank/DDBJ whole genome shotgun (WGS) entry which is preliminary data.</text>
</comment>
<dbReference type="EMBL" id="VAHF01000002">
    <property type="protein sequence ID" value="TXG70452.1"/>
    <property type="molecule type" value="Genomic_DNA"/>
</dbReference>
<evidence type="ECO:0000256" key="3">
    <source>
        <dbReference type="ARBA" id="ARBA00022692"/>
    </source>
</evidence>
<dbReference type="Proteomes" id="UP000323000">
    <property type="component" value="Chromosome 2"/>
</dbReference>
<feature type="transmembrane region" description="Helical" evidence="6">
    <location>
        <begin position="477"/>
        <end position="497"/>
    </location>
</feature>
<evidence type="ECO:0000313" key="7">
    <source>
        <dbReference type="EMBL" id="TXG70452.1"/>
    </source>
</evidence>
<keyword evidence="8" id="KW-1185">Reference proteome</keyword>
<evidence type="ECO:0000256" key="4">
    <source>
        <dbReference type="ARBA" id="ARBA00022989"/>
    </source>
</evidence>